<gene>
    <name evidence="1" type="ORF">EK21DRAFT_89789</name>
</gene>
<reference evidence="1" key="1">
    <citation type="journal article" date="2020" name="Stud. Mycol.">
        <title>101 Dothideomycetes genomes: a test case for predicting lifestyles and emergence of pathogens.</title>
        <authorList>
            <person name="Haridas S."/>
            <person name="Albert R."/>
            <person name="Binder M."/>
            <person name="Bloem J."/>
            <person name="Labutti K."/>
            <person name="Salamov A."/>
            <person name="Andreopoulos B."/>
            <person name="Baker S."/>
            <person name="Barry K."/>
            <person name="Bills G."/>
            <person name="Bluhm B."/>
            <person name="Cannon C."/>
            <person name="Castanera R."/>
            <person name="Culley D."/>
            <person name="Daum C."/>
            <person name="Ezra D."/>
            <person name="Gonzalez J."/>
            <person name="Henrissat B."/>
            <person name="Kuo A."/>
            <person name="Liang C."/>
            <person name="Lipzen A."/>
            <person name="Lutzoni F."/>
            <person name="Magnuson J."/>
            <person name="Mondo S."/>
            <person name="Nolan M."/>
            <person name="Ohm R."/>
            <person name="Pangilinan J."/>
            <person name="Park H.-J."/>
            <person name="Ramirez L."/>
            <person name="Alfaro M."/>
            <person name="Sun H."/>
            <person name="Tritt A."/>
            <person name="Yoshinaga Y."/>
            <person name="Zwiers L.-H."/>
            <person name="Turgeon B."/>
            <person name="Goodwin S."/>
            <person name="Spatafora J."/>
            <person name="Crous P."/>
            <person name="Grigoriev I."/>
        </authorList>
    </citation>
    <scope>NUCLEOTIDE SEQUENCE</scope>
    <source>
        <strain evidence="1">CBS 110217</strain>
    </source>
</reference>
<evidence type="ECO:0000313" key="1">
    <source>
        <dbReference type="EMBL" id="KAF2029372.1"/>
    </source>
</evidence>
<dbReference type="EMBL" id="ML978201">
    <property type="protein sequence ID" value="KAF2029372.1"/>
    <property type="molecule type" value="Genomic_DNA"/>
</dbReference>
<proteinExistence type="predicted"/>
<accession>A0A9P4LM71</accession>
<dbReference type="AlphaFoldDB" id="A0A9P4LM71"/>
<dbReference type="Proteomes" id="UP000799777">
    <property type="component" value="Unassembled WGS sequence"/>
</dbReference>
<sequence length="225" mass="24956">MTSSLRMIDVRDPAHHQEATVCARGAAPSRRKREWNTFASTSRKLRKNHGRVQDTICCAARKGVVDTSREPSGRVTLASRNSMEQWSSSTKIVRSSSSTHAELLPAQTRSTTIHESEVLPAAKNVLSAPDPRAVDCRDVDGSRFRRPQSDQTFSCSRFDGYGVSLQMQVRCEKKGSGKVASTRRGFEASRCFAPSSLRETTKRIPEDLRRGIYFVPAFELHAAAA</sequence>
<comment type="caution">
    <text evidence="1">The sequence shown here is derived from an EMBL/GenBank/DDBJ whole genome shotgun (WGS) entry which is preliminary data.</text>
</comment>
<protein>
    <submittedName>
        <fullName evidence="1">Uncharacterized protein</fullName>
    </submittedName>
</protein>
<organism evidence="1 2">
    <name type="scientific">Setomelanomma holmii</name>
    <dbReference type="NCBI Taxonomy" id="210430"/>
    <lineage>
        <taxon>Eukaryota</taxon>
        <taxon>Fungi</taxon>
        <taxon>Dikarya</taxon>
        <taxon>Ascomycota</taxon>
        <taxon>Pezizomycotina</taxon>
        <taxon>Dothideomycetes</taxon>
        <taxon>Pleosporomycetidae</taxon>
        <taxon>Pleosporales</taxon>
        <taxon>Pleosporineae</taxon>
        <taxon>Phaeosphaeriaceae</taxon>
        <taxon>Setomelanomma</taxon>
    </lineage>
</organism>
<keyword evidence="2" id="KW-1185">Reference proteome</keyword>
<evidence type="ECO:0000313" key="2">
    <source>
        <dbReference type="Proteomes" id="UP000799777"/>
    </source>
</evidence>
<name>A0A9P4LM71_9PLEO</name>